<dbReference type="OrthoDB" id="1431564at2"/>
<evidence type="ECO:0000313" key="3">
    <source>
        <dbReference type="Proteomes" id="UP000284892"/>
    </source>
</evidence>
<dbReference type="EMBL" id="RAQJ01000001">
    <property type="protein sequence ID" value="RKE98971.1"/>
    <property type="molecule type" value="Genomic_DNA"/>
</dbReference>
<reference evidence="2 3" key="1">
    <citation type="submission" date="2018-09" db="EMBL/GenBank/DDBJ databases">
        <title>Genomic Encyclopedia of Archaeal and Bacterial Type Strains, Phase II (KMG-II): from individual species to whole genera.</title>
        <authorList>
            <person name="Goeker M."/>
        </authorList>
    </citation>
    <scope>NUCLEOTIDE SEQUENCE [LARGE SCALE GENOMIC DNA]</scope>
    <source>
        <strain evidence="2 3">DSM 26283</strain>
    </source>
</reference>
<evidence type="ECO:0000256" key="1">
    <source>
        <dbReference type="SAM" id="SignalP"/>
    </source>
</evidence>
<organism evidence="2 3">
    <name type="scientific">Ichthyenterobacterium magnum</name>
    <dbReference type="NCBI Taxonomy" id="1230530"/>
    <lineage>
        <taxon>Bacteria</taxon>
        <taxon>Pseudomonadati</taxon>
        <taxon>Bacteroidota</taxon>
        <taxon>Flavobacteriia</taxon>
        <taxon>Flavobacteriales</taxon>
        <taxon>Flavobacteriaceae</taxon>
        <taxon>Ichthyenterobacterium</taxon>
    </lineage>
</organism>
<dbReference type="Proteomes" id="UP000284892">
    <property type="component" value="Unassembled WGS sequence"/>
</dbReference>
<feature type="chain" id="PRO_5019453634" description="Tetratricopeptide repeat protein" evidence="1">
    <location>
        <begin position="19"/>
        <end position="228"/>
    </location>
</feature>
<proteinExistence type="predicted"/>
<sequence length="228" mass="25702">MKKLVLILTVMVSFSITAQTKTELIKHFETYYQQMKKQGDVQGVINAMTHLDVLQPTQARRDTLAYIYVSEGRNREALNTIGIEKNASDSDINTEVKAIALKSLNQPKLALEHYEVLFQRKANPLLAYEIAELKIQLNNLAGAKTSVDYGLANVKDHMKRSFYETQTPYQVSLKAALTYLKALIIFNENQETNLDAAIALLDEALTMDSNFNMAQISKDALATRKPKE</sequence>
<feature type="signal peptide" evidence="1">
    <location>
        <begin position="1"/>
        <end position="18"/>
    </location>
</feature>
<dbReference type="RefSeq" id="WP_120200151.1">
    <property type="nucleotide sequence ID" value="NZ_RAQJ01000001.1"/>
</dbReference>
<comment type="caution">
    <text evidence="2">The sequence shown here is derived from an EMBL/GenBank/DDBJ whole genome shotgun (WGS) entry which is preliminary data.</text>
</comment>
<evidence type="ECO:0000313" key="2">
    <source>
        <dbReference type="EMBL" id="RKE98971.1"/>
    </source>
</evidence>
<accession>A0A420DXR3</accession>
<protein>
    <recommendedName>
        <fullName evidence="4">Tetratricopeptide repeat protein</fullName>
    </recommendedName>
</protein>
<keyword evidence="3" id="KW-1185">Reference proteome</keyword>
<evidence type="ECO:0008006" key="4">
    <source>
        <dbReference type="Google" id="ProtNLM"/>
    </source>
</evidence>
<gene>
    <name evidence="2" type="ORF">BXY80_1069</name>
</gene>
<keyword evidence="1" id="KW-0732">Signal</keyword>
<name>A0A420DXR3_9FLAO</name>
<dbReference type="AlphaFoldDB" id="A0A420DXR3"/>